<feature type="domain" description="Aspartyl/asparaginy/proline hydroxylase" evidence="3">
    <location>
        <begin position="639"/>
        <end position="749"/>
    </location>
</feature>
<dbReference type="SUPFAM" id="SSF50998">
    <property type="entry name" value="Quinoprotein alcohol dehydrogenase-like"/>
    <property type="match status" value="1"/>
</dbReference>
<dbReference type="Gene3D" id="2.60.120.330">
    <property type="entry name" value="B-lactam Antibiotic, Isopenicillin N Synthase, Chain"/>
    <property type="match status" value="1"/>
</dbReference>
<accession>A0AAW1PU13</accession>
<sequence length="788" mass="87372">MRSASSSGVYRLAQHTRPSQSNSRRRLAWRATEWLALAIFVVVAVTGLYIVANQPSFQTLESNIRSLYNQDLLGTGVLHEDREFDAATGLNKPDRKRLGVERFPVVGDAERLMLASHNRLLWYYYHTGEVKVLHEGQGVYYGLFPGDELDASGVPTTVWVVSRPHNWRPKSTKEWLLHIDMQTGEELGRVELGSRFAHDAVRRGGRVYVCNTGQGSILELSFPELLQIRALKLFSVEEHVNTLAALEEGSLWAVLHNLGQSELVKIDLSSDKVVQRHQHVGAKAHGIVEWSWWFLALDSDNVALVAIHRSTGEREELWKAHEHGGFLKGLAVVDHVAYFGISGHKPREARSDPADNSELAAYHLVERRMLWRREVPTHGLLNIVAAPHLGVGSTYYAMDTGRAEVAATAQIKPVQGSLRKQQEAALEARCAKFNQDLISCRQDPHCQVNQGPAGGDLLSCGVCVEFPCKDEGGAAADPEQRIGAAILPKEGLFGSSGTAVKRHYAGQAAVNLPPASEIQQQFSPVLGGHWKSGLPFLDGKLKREDAIRAGVQLLLGRVDVSGLKRLLLEQPAKVWSAEVQRAQNAKVHGRDQNLDKYKPGVEHMHLVFSDQDGEKVYQFPWYTTYQDQIEPLLHQVVGAGDTDKIIRMQFARMPPGTQIRIHRDLGGYSLYGHRIHFPVIVGPGLQFLSCPQPVMHDKPTSMAPQEALQAGCLPVQVEEGLVFELNNNLPHLVFNTGTEARVHLIVDLAETPRPKRIMLHSGQRCAYVDQKIVCNSGALSGSKHARLS</sequence>
<keyword evidence="2" id="KW-0812">Transmembrane</keyword>
<proteinExistence type="inferred from homology"/>
<keyword evidence="5" id="KW-1185">Reference proteome</keyword>
<dbReference type="InterPro" id="IPR011047">
    <property type="entry name" value="Quinoprotein_ADH-like_sf"/>
</dbReference>
<evidence type="ECO:0000313" key="5">
    <source>
        <dbReference type="Proteomes" id="UP001489004"/>
    </source>
</evidence>
<dbReference type="InterPro" id="IPR015943">
    <property type="entry name" value="WD40/YVTN_repeat-like_dom_sf"/>
</dbReference>
<dbReference type="Pfam" id="PF05118">
    <property type="entry name" value="Asp_Arg_Hydrox"/>
    <property type="match status" value="1"/>
</dbReference>
<keyword evidence="2" id="KW-1133">Transmembrane helix</keyword>
<evidence type="ECO:0000256" key="1">
    <source>
        <dbReference type="ARBA" id="ARBA00007730"/>
    </source>
</evidence>
<dbReference type="SUPFAM" id="SSF51197">
    <property type="entry name" value="Clavaminate synthase-like"/>
    <property type="match status" value="1"/>
</dbReference>
<protein>
    <recommendedName>
        <fullName evidence="3">Aspartyl/asparaginy/proline hydroxylase domain-containing protein</fullName>
    </recommendedName>
</protein>
<gene>
    <name evidence="4" type="ORF">WJX72_007577</name>
</gene>
<evidence type="ECO:0000259" key="3">
    <source>
        <dbReference type="Pfam" id="PF05118"/>
    </source>
</evidence>
<dbReference type="Proteomes" id="UP001489004">
    <property type="component" value="Unassembled WGS sequence"/>
</dbReference>
<reference evidence="4 5" key="1">
    <citation type="journal article" date="2024" name="Nat. Commun.">
        <title>Phylogenomics reveals the evolutionary origins of lichenization in chlorophyte algae.</title>
        <authorList>
            <person name="Puginier C."/>
            <person name="Libourel C."/>
            <person name="Otte J."/>
            <person name="Skaloud P."/>
            <person name="Haon M."/>
            <person name="Grisel S."/>
            <person name="Petersen M."/>
            <person name="Berrin J.G."/>
            <person name="Delaux P.M."/>
            <person name="Dal Grande F."/>
            <person name="Keller J."/>
        </authorList>
    </citation>
    <scope>NUCLEOTIDE SEQUENCE [LARGE SCALE GENOMIC DNA]</scope>
    <source>
        <strain evidence="4 5">SAG 2043</strain>
    </source>
</reference>
<dbReference type="InterPro" id="IPR007803">
    <property type="entry name" value="Asp/Arg/Pro-Hydrxlase"/>
</dbReference>
<feature type="transmembrane region" description="Helical" evidence="2">
    <location>
        <begin position="34"/>
        <end position="52"/>
    </location>
</feature>
<organism evidence="4 5">
    <name type="scientific">[Myrmecia] bisecta</name>
    <dbReference type="NCBI Taxonomy" id="41462"/>
    <lineage>
        <taxon>Eukaryota</taxon>
        <taxon>Viridiplantae</taxon>
        <taxon>Chlorophyta</taxon>
        <taxon>core chlorophytes</taxon>
        <taxon>Trebouxiophyceae</taxon>
        <taxon>Trebouxiales</taxon>
        <taxon>Trebouxiaceae</taxon>
        <taxon>Myrmecia</taxon>
    </lineage>
</organism>
<keyword evidence="2" id="KW-0472">Membrane</keyword>
<comment type="caution">
    <text evidence="4">The sequence shown here is derived from an EMBL/GenBank/DDBJ whole genome shotgun (WGS) entry which is preliminary data.</text>
</comment>
<evidence type="ECO:0000313" key="4">
    <source>
        <dbReference type="EMBL" id="KAK9811643.1"/>
    </source>
</evidence>
<name>A0AAW1PU13_9CHLO</name>
<dbReference type="InterPro" id="IPR027443">
    <property type="entry name" value="IPNS-like_sf"/>
</dbReference>
<evidence type="ECO:0000256" key="2">
    <source>
        <dbReference type="SAM" id="Phobius"/>
    </source>
</evidence>
<dbReference type="AlphaFoldDB" id="A0AAW1PU13"/>
<dbReference type="Gene3D" id="2.130.10.10">
    <property type="entry name" value="YVTN repeat-like/Quinoprotein amine dehydrogenase"/>
    <property type="match status" value="1"/>
</dbReference>
<comment type="similarity">
    <text evidence="1">Belongs to the aspartyl/asparaginyl beta-hydroxylase family.</text>
</comment>
<dbReference type="EMBL" id="JALJOR010000009">
    <property type="protein sequence ID" value="KAK9811643.1"/>
    <property type="molecule type" value="Genomic_DNA"/>
</dbReference>